<dbReference type="AlphaFoldDB" id="A0A017S9U0"/>
<evidence type="ECO:0000313" key="2">
    <source>
        <dbReference type="Proteomes" id="UP000019804"/>
    </source>
</evidence>
<dbReference type="GeneID" id="63697484"/>
<dbReference type="RefSeq" id="XP_040637097.1">
    <property type="nucleotide sequence ID" value="XM_040782360.1"/>
</dbReference>
<reference evidence="2" key="1">
    <citation type="journal article" date="2014" name="Nat. Commun.">
        <title>Genomic adaptations of the halophilic Dead Sea filamentous fungus Eurotium rubrum.</title>
        <authorList>
            <person name="Kis-Papo T."/>
            <person name="Weig A.R."/>
            <person name="Riley R."/>
            <person name="Persoh D."/>
            <person name="Salamov A."/>
            <person name="Sun H."/>
            <person name="Lipzen A."/>
            <person name="Wasser S.P."/>
            <person name="Rambold G."/>
            <person name="Grigoriev I.V."/>
            <person name="Nevo E."/>
        </authorList>
    </citation>
    <scope>NUCLEOTIDE SEQUENCE [LARGE SCALE GENOMIC DNA]</scope>
    <source>
        <strain evidence="2">CBS 135680</strain>
    </source>
</reference>
<dbReference type="EMBL" id="KK088431">
    <property type="protein sequence ID" value="EYE93409.1"/>
    <property type="molecule type" value="Genomic_DNA"/>
</dbReference>
<organism evidence="1 2">
    <name type="scientific">Aspergillus ruber (strain CBS 135680)</name>
    <dbReference type="NCBI Taxonomy" id="1388766"/>
    <lineage>
        <taxon>Eukaryota</taxon>
        <taxon>Fungi</taxon>
        <taxon>Dikarya</taxon>
        <taxon>Ascomycota</taxon>
        <taxon>Pezizomycotina</taxon>
        <taxon>Eurotiomycetes</taxon>
        <taxon>Eurotiomycetidae</taxon>
        <taxon>Eurotiales</taxon>
        <taxon>Aspergillaceae</taxon>
        <taxon>Aspergillus</taxon>
        <taxon>Aspergillus subgen. Aspergillus</taxon>
    </lineage>
</organism>
<keyword evidence="2" id="KW-1185">Reference proteome</keyword>
<name>A0A017S9U0_ASPRC</name>
<dbReference type="HOGENOM" id="CLU_2885403_0_0_1"/>
<proteinExistence type="predicted"/>
<sequence length="63" mass="7298">MVDQKLVFVHDDVFLASHSDGRTYRSTGLTSSYLRVVKLYLNLITYKTDIAICLCKYRYSVLC</sequence>
<accession>A0A017S9U0</accession>
<protein>
    <submittedName>
        <fullName evidence="1">Uncharacterized protein</fullName>
    </submittedName>
</protein>
<evidence type="ECO:0000313" key="1">
    <source>
        <dbReference type="EMBL" id="EYE93409.1"/>
    </source>
</evidence>
<gene>
    <name evidence="1" type="ORF">EURHEDRAFT_414209</name>
</gene>
<dbReference type="Proteomes" id="UP000019804">
    <property type="component" value="Unassembled WGS sequence"/>
</dbReference>